<sequence length="200" mass="23958">MSKRKRLLGYGELAKGILEYFIEVDKDIYYKNLGRRGVGLLYLIDHLGYLLKSVKTLQEKKLKINRVLQNLEKNDILDLQEENGKVTVYLKDKNHPKIIEYSIKSLLDFKIKEKKWDGKWFLVFFDVPEAQRNKRDYLRKFLIKLGFYQYQKSVYLFPYECEKEVSLIKKIVEGAKYMKYIIAEKIEDELSAKEYFKLLS</sequence>
<protein>
    <submittedName>
        <fullName evidence="8">CRISPR-associated endonuclease Cas2</fullName>
    </submittedName>
</protein>
<evidence type="ECO:0000256" key="1">
    <source>
        <dbReference type="ARBA" id="ARBA00022722"/>
    </source>
</evidence>
<keyword evidence="3 8" id="KW-0255">Endonuclease</keyword>
<comment type="caution">
    <text evidence="8">The sequence shown here is derived from an EMBL/GenBank/DDBJ whole genome shotgun (WGS) entry which is preliminary data.</text>
</comment>
<keyword evidence="5" id="KW-0460">Magnesium</keyword>
<evidence type="ECO:0000259" key="7">
    <source>
        <dbReference type="Pfam" id="PF20803"/>
    </source>
</evidence>
<evidence type="ECO:0000313" key="9">
    <source>
        <dbReference type="Proteomes" id="UP000229647"/>
    </source>
</evidence>
<reference evidence="9" key="1">
    <citation type="submission" date="2017-09" db="EMBL/GenBank/DDBJ databases">
        <title>Depth-based differentiation of microbial function through sediment-hosted aquifers and enrichment of novel symbionts in the deep terrestrial subsurface.</title>
        <authorList>
            <person name="Probst A.J."/>
            <person name="Ladd B."/>
            <person name="Jarett J.K."/>
            <person name="Geller-Mcgrath D.E."/>
            <person name="Sieber C.M.K."/>
            <person name="Emerson J.B."/>
            <person name="Anantharaman K."/>
            <person name="Thomas B.C."/>
            <person name="Malmstrom R."/>
            <person name="Stieglmeier M."/>
            <person name="Klingl A."/>
            <person name="Woyke T."/>
            <person name="Ryan C.M."/>
            <person name="Banfield J.F."/>
        </authorList>
    </citation>
    <scope>NUCLEOTIDE SEQUENCE [LARGE SCALE GENOMIC DNA]</scope>
</reference>
<dbReference type="EMBL" id="PFWL01000031">
    <property type="protein sequence ID" value="PJA55974.1"/>
    <property type="molecule type" value="Genomic_DNA"/>
</dbReference>
<keyword evidence="4" id="KW-0378">Hydrolase</keyword>
<proteinExistence type="predicted"/>
<keyword evidence="2" id="KW-0479">Metal-binding</keyword>
<evidence type="ECO:0000313" key="8">
    <source>
        <dbReference type="EMBL" id="PJA55974.1"/>
    </source>
</evidence>
<gene>
    <name evidence="8" type="primary">cas2</name>
    <name evidence="8" type="ORF">CO165_00725</name>
</gene>
<evidence type="ECO:0000256" key="5">
    <source>
        <dbReference type="ARBA" id="ARBA00022842"/>
    </source>
</evidence>
<evidence type="ECO:0000256" key="3">
    <source>
        <dbReference type="ARBA" id="ARBA00022759"/>
    </source>
</evidence>
<dbReference type="Pfam" id="PF20803">
    <property type="entry name" value="PaaX_M"/>
    <property type="match status" value="1"/>
</dbReference>
<accession>A0A2M7XZ32</accession>
<evidence type="ECO:0000256" key="4">
    <source>
        <dbReference type="ARBA" id="ARBA00022801"/>
    </source>
</evidence>
<keyword evidence="1" id="KW-0540">Nuclease</keyword>
<dbReference type="InterPro" id="IPR048846">
    <property type="entry name" value="PaaX-like_central"/>
</dbReference>
<dbReference type="SUPFAM" id="SSF143430">
    <property type="entry name" value="TTP0101/SSO1404-like"/>
    <property type="match status" value="1"/>
</dbReference>
<name>A0A2M7XZ32_9BACT</name>
<evidence type="ECO:0000256" key="6">
    <source>
        <dbReference type="ARBA" id="ARBA00023118"/>
    </source>
</evidence>
<feature type="domain" description="Transcriptional repressor PaaX-like central Cas2-like" evidence="7">
    <location>
        <begin position="114"/>
        <end position="187"/>
    </location>
</feature>
<organism evidence="8 9">
    <name type="scientific">Candidatus Roizmanbacteria bacterium CG_4_9_14_3_um_filter_33_18</name>
    <dbReference type="NCBI Taxonomy" id="1974841"/>
    <lineage>
        <taxon>Bacteria</taxon>
        <taxon>Candidatus Roizmaniibacteriota</taxon>
    </lineage>
</organism>
<dbReference type="InterPro" id="IPR021127">
    <property type="entry name" value="CRISPR_associated_Cas2"/>
</dbReference>
<dbReference type="Proteomes" id="UP000229647">
    <property type="component" value="Unassembled WGS sequence"/>
</dbReference>
<dbReference type="NCBIfam" id="TIGR01573">
    <property type="entry name" value="cas2"/>
    <property type="match status" value="1"/>
</dbReference>
<dbReference type="GO" id="GO:0043571">
    <property type="term" value="P:maintenance of CRISPR repeat elements"/>
    <property type="evidence" value="ECO:0007669"/>
    <property type="project" value="InterPro"/>
</dbReference>
<evidence type="ECO:0000256" key="2">
    <source>
        <dbReference type="ARBA" id="ARBA00022723"/>
    </source>
</evidence>
<dbReference type="GO" id="GO:0004521">
    <property type="term" value="F:RNA endonuclease activity"/>
    <property type="evidence" value="ECO:0007669"/>
    <property type="project" value="InterPro"/>
</dbReference>
<dbReference type="AlphaFoldDB" id="A0A2M7XZ32"/>
<dbReference type="Gene3D" id="3.30.70.2650">
    <property type="match status" value="1"/>
</dbReference>
<keyword evidence="6" id="KW-0051">Antiviral defense</keyword>